<keyword evidence="3" id="KW-1185">Reference proteome</keyword>
<dbReference type="EMBL" id="JAINUG010000243">
    <property type="protein sequence ID" value="KAJ8385736.1"/>
    <property type="molecule type" value="Genomic_DNA"/>
</dbReference>
<protein>
    <submittedName>
        <fullName evidence="2">Uncharacterized protein</fullName>
    </submittedName>
</protein>
<keyword evidence="1" id="KW-0812">Transmembrane</keyword>
<reference evidence="2" key="1">
    <citation type="journal article" date="2023" name="Science">
        <title>Genome structures resolve the early diversification of teleost fishes.</title>
        <authorList>
            <person name="Parey E."/>
            <person name="Louis A."/>
            <person name="Montfort J."/>
            <person name="Bouchez O."/>
            <person name="Roques C."/>
            <person name="Iampietro C."/>
            <person name="Lluch J."/>
            <person name="Castinel A."/>
            <person name="Donnadieu C."/>
            <person name="Desvignes T."/>
            <person name="Floi Bucao C."/>
            <person name="Jouanno E."/>
            <person name="Wen M."/>
            <person name="Mejri S."/>
            <person name="Dirks R."/>
            <person name="Jansen H."/>
            <person name="Henkel C."/>
            <person name="Chen W.J."/>
            <person name="Zahm M."/>
            <person name="Cabau C."/>
            <person name="Klopp C."/>
            <person name="Thompson A.W."/>
            <person name="Robinson-Rechavi M."/>
            <person name="Braasch I."/>
            <person name="Lecointre G."/>
            <person name="Bobe J."/>
            <person name="Postlethwait J.H."/>
            <person name="Berthelot C."/>
            <person name="Roest Crollius H."/>
            <person name="Guiguen Y."/>
        </authorList>
    </citation>
    <scope>NUCLEOTIDE SEQUENCE</scope>
    <source>
        <strain evidence="2">NC1722</strain>
    </source>
</reference>
<evidence type="ECO:0000313" key="3">
    <source>
        <dbReference type="Proteomes" id="UP001221898"/>
    </source>
</evidence>
<keyword evidence="1" id="KW-0472">Membrane</keyword>
<feature type="transmembrane region" description="Helical" evidence="1">
    <location>
        <begin position="55"/>
        <end position="73"/>
    </location>
</feature>
<sequence length="101" mass="11019">MLNCKTVWQKLAPLARASSSLCRQNAKRTVLKCESRMTSVPRAQMSSSALVGDNMRFSVLVGGGFLGGGVYAYRTIVGDKKRSAISLNLKLKLKLKLTSRV</sequence>
<dbReference type="AlphaFoldDB" id="A0AAD7W671"/>
<evidence type="ECO:0000256" key="1">
    <source>
        <dbReference type="SAM" id="Phobius"/>
    </source>
</evidence>
<dbReference type="Proteomes" id="UP001221898">
    <property type="component" value="Unassembled WGS sequence"/>
</dbReference>
<name>A0AAD7W671_9TELE</name>
<accession>A0AAD7W671</accession>
<organism evidence="2 3">
    <name type="scientific">Aldrovandia affinis</name>
    <dbReference type="NCBI Taxonomy" id="143900"/>
    <lineage>
        <taxon>Eukaryota</taxon>
        <taxon>Metazoa</taxon>
        <taxon>Chordata</taxon>
        <taxon>Craniata</taxon>
        <taxon>Vertebrata</taxon>
        <taxon>Euteleostomi</taxon>
        <taxon>Actinopterygii</taxon>
        <taxon>Neopterygii</taxon>
        <taxon>Teleostei</taxon>
        <taxon>Notacanthiformes</taxon>
        <taxon>Halosauridae</taxon>
        <taxon>Aldrovandia</taxon>
    </lineage>
</organism>
<gene>
    <name evidence="2" type="ORF">AAFF_G00183360</name>
</gene>
<proteinExistence type="predicted"/>
<comment type="caution">
    <text evidence="2">The sequence shown here is derived from an EMBL/GenBank/DDBJ whole genome shotgun (WGS) entry which is preliminary data.</text>
</comment>
<keyword evidence="1" id="KW-1133">Transmembrane helix</keyword>
<evidence type="ECO:0000313" key="2">
    <source>
        <dbReference type="EMBL" id="KAJ8385736.1"/>
    </source>
</evidence>